<dbReference type="PANTHER" id="PTHR33116">
    <property type="entry name" value="REVERSE TRANSCRIPTASE ZINC-BINDING DOMAIN-CONTAINING PROTEIN-RELATED-RELATED"/>
    <property type="match status" value="1"/>
</dbReference>
<organism evidence="2 3">
    <name type="scientific">Paspalum notatum var. saurae</name>
    <dbReference type="NCBI Taxonomy" id="547442"/>
    <lineage>
        <taxon>Eukaryota</taxon>
        <taxon>Viridiplantae</taxon>
        <taxon>Streptophyta</taxon>
        <taxon>Embryophyta</taxon>
        <taxon>Tracheophyta</taxon>
        <taxon>Spermatophyta</taxon>
        <taxon>Magnoliopsida</taxon>
        <taxon>Liliopsida</taxon>
        <taxon>Poales</taxon>
        <taxon>Poaceae</taxon>
        <taxon>PACMAD clade</taxon>
        <taxon>Panicoideae</taxon>
        <taxon>Andropogonodae</taxon>
        <taxon>Paspaleae</taxon>
        <taxon>Paspalinae</taxon>
        <taxon>Paspalum</taxon>
    </lineage>
</organism>
<dbReference type="SUPFAM" id="SSF56672">
    <property type="entry name" value="DNA/RNA polymerases"/>
    <property type="match status" value="1"/>
</dbReference>
<keyword evidence="3" id="KW-1185">Reference proteome</keyword>
<protein>
    <recommendedName>
        <fullName evidence="1">Reverse transcriptase domain-containing protein</fullName>
    </recommendedName>
</protein>
<evidence type="ECO:0000313" key="3">
    <source>
        <dbReference type="Proteomes" id="UP001341281"/>
    </source>
</evidence>
<dbReference type="InterPro" id="IPR043502">
    <property type="entry name" value="DNA/RNA_pol_sf"/>
</dbReference>
<evidence type="ECO:0000259" key="1">
    <source>
        <dbReference type="PROSITE" id="PS50878"/>
    </source>
</evidence>
<name>A0AAQ3T6D8_PASNO</name>
<feature type="domain" description="Reverse transcriptase" evidence="1">
    <location>
        <begin position="1"/>
        <end position="183"/>
    </location>
</feature>
<dbReference type="EMBL" id="CP144747">
    <property type="protein sequence ID" value="WVZ66965.1"/>
    <property type="molecule type" value="Genomic_DNA"/>
</dbReference>
<dbReference type="Pfam" id="PF00078">
    <property type="entry name" value="RVT_1"/>
    <property type="match status" value="1"/>
</dbReference>
<proteinExistence type="predicted"/>
<dbReference type="Proteomes" id="UP001341281">
    <property type="component" value="Chromosome 03"/>
</dbReference>
<dbReference type="InterPro" id="IPR000477">
    <property type="entry name" value="RT_dom"/>
</dbReference>
<accession>A0AAQ3T6D8</accession>
<dbReference type="AlphaFoldDB" id="A0AAQ3T6D8"/>
<sequence>MIKLDFEKAYDKIKWDFLQQTLRMKGFNPLWCKWVESFVQGGNIGIKVTDQLGNYFQTKKGLRQDDPMSPILFNIVVDMLAILVARAKEDGQIKGVVPHLVDDGLSILQYADDTIIFMDHDIEQGKNMKLLLCVFEQLSGLKINFHKSEIFCFGKAKDYEIQYSQLFGCKIGTYPFRYLGIPMHFRKLNNKDWKHIEDRFEKKLVLINSVLSSLPLFMLSFFEVPRKVLKKLEYLRSRFYWQNDEYKKKYRLLKWVTLCQPKDMGGLGIQNLDIQNKCLLSKWLFKLLNEDGLWQNLLRNKYLRNKTLSQVTKKAGDSHFWMGLMGIKDQFLELGTFKLNSGTQIRFWEDVWLENQSLKYLYPNLFNIVRKKHAMVAEILSTNPINVSFRRALVGDKLLEWRTLVARLVYINLNEDNDVFIWGLQKYGSFSIKSMYLHLVNTGVKIIYREGIGVGIRLVVSIARLKPFITFSLSVSMPNSYGVLFI</sequence>
<dbReference type="PROSITE" id="PS50878">
    <property type="entry name" value="RT_POL"/>
    <property type="match status" value="1"/>
</dbReference>
<gene>
    <name evidence="2" type="ORF">U9M48_016115</name>
</gene>
<dbReference type="PANTHER" id="PTHR33116:SF87">
    <property type="entry name" value="OS01G0158850 PROTEIN"/>
    <property type="match status" value="1"/>
</dbReference>
<reference evidence="2 3" key="1">
    <citation type="submission" date="2024-02" db="EMBL/GenBank/DDBJ databases">
        <title>High-quality chromosome-scale genome assembly of Pensacola bahiagrass (Paspalum notatum Flugge var. saurae).</title>
        <authorList>
            <person name="Vega J.M."/>
            <person name="Podio M."/>
            <person name="Orjuela J."/>
            <person name="Siena L.A."/>
            <person name="Pessino S.C."/>
            <person name="Combes M.C."/>
            <person name="Mariac C."/>
            <person name="Albertini E."/>
            <person name="Pupilli F."/>
            <person name="Ortiz J.P.A."/>
            <person name="Leblanc O."/>
        </authorList>
    </citation>
    <scope>NUCLEOTIDE SEQUENCE [LARGE SCALE GENOMIC DNA]</scope>
    <source>
        <strain evidence="2">R1</strain>
        <tissue evidence="2">Leaf</tissue>
    </source>
</reference>
<evidence type="ECO:0000313" key="2">
    <source>
        <dbReference type="EMBL" id="WVZ66965.1"/>
    </source>
</evidence>